<dbReference type="GO" id="GO:0016810">
    <property type="term" value="F:hydrolase activity, acting on carbon-nitrogen (but not peptide) bonds"/>
    <property type="evidence" value="ECO:0007669"/>
    <property type="project" value="InterPro"/>
</dbReference>
<comment type="caution">
    <text evidence="2">The sequence shown here is derived from an EMBL/GenBank/DDBJ whole genome shotgun (WGS) entry which is preliminary data.</text>
</comment>
<sequence>MLIFVLPASAQKSTLIKNVMLIDGTGKPAVKKTDILIEDDRIAKIGENIKSNTAQTLDLKGKTLIPSLISAHTHVGTLKGTTSNAENYTRENIIRQLKHYQQYGINSVLVMGTDRPLIFESGLRDSTLAGQLPGARLFSAGYGFNVPDPNPGSWMNLLFRPETPEQVPAMMNKLAVLKPTTVKMWVDDHGGKAAKMKPEIYSEIISEAHKHGITVTAHLFYVDDTKKLANAGLDIIGHSIRDKQVDKELLDLMKAKNVVYIPTLTLDHFAYIYADKPEWMQSDFFKNSLEPGVWEMLSDPAYQTKLKASADYQKKKKDAEIGLQNLKKIFDYGITVALGTDSGAFPERAQGFAEHYEMELMVNAGIKPVDVIKISTLNAAKAMKIDKDYGSIQVGKKADFVILDADPLTDIKNTRKINAVWKDGKQAGK</sequence>
<dbReference type="Gene3D" id="1.20.58.520">
    <property type="entry name" value="Amidohydrolase"/>
    <property type="match status" value="1"/>
</dbReference>
<proteinExistence type="predicted"/>
<organism evidence="2 3">
    <name type="scientific">Dyadobacter luteus</name>
    <dbReference type="NCBI Taxonomy" id="2259619"/>
    <lineage>
        <taxon>Bacteria</taxon>
        <taxon>Pseudomonadati</taxon>
        <taxon>Bacteroidota</taxon>
        <taxon>Cytophagia</taxon>
        <taxon>Cytophagales</taxon>
        <taxon>Spirosomataceae</taxon>
        <taxon>Dyadobacter</taxon>
    </lineage>
</organism>
<evidence type="ECO:0000259" key="1">
    <source>
        <dbReference type="Pfam" id="PF01979"/>
    </source>
</evidence>
<gene>
    <name evidence="2" type="ORF">DSL64_05665</name>
</gene>
<feature type="domain" description="Amidohydrolase-related" evidence="1">
    <location>
        <begin position="63"/>
        <end position="426"/>
    </location>
</feature>
<evidence type="ECO:0000313" key="2">
    <source>
        <dbReference type="EMBL" id="REA63105.1"/>
    </source>
</evidence>
<dbReference type="SUPFAM" id="SSF51556">
    <property type="entry name" value="Metallo-dependent hydrolases"/>
    <property type="match status" value="1"/>
</dbReference>
<dbReference type="InterPro" id="IPR006680">
    <property type="entry name" value="Amidohydro-rel"/>
</dbReference>
<dbReference type="InterPro" id="IPR051781">
    <property type="entry name" value="Metallo-dep_Hydrolase"/>
</dbReference>
<dbReference type="PANTHER" id="PTHR43135:SF3">
    <property type="entry name" value="ALPHA-D-RIBOSE 1-METHYLPHOSPHONATE 5-TRIPHOSPHATE DIPHOSPHATASE"/>
    <property type="match status" value="1"/>
</dbReference>
<reference evidence="2 3" key="1">
    <citation type="submission" date="2018-07" db="EMBL/GenBank/DDBJ databases">
        <title>Dyadobacter roseus sp. nov., isolated from rose rhizosphere soil.</title>
        <authorList>
            <person name="Chen L."/>
        </authorList>
    </citation>
    <scope>NUCLEOTIDE SEQUENCE [LARGE SCALE GENOMIC DNA]</scope>
    <source>
        <strain evidence="2 3">RS19</strain>
    </source>
</reference>
<name>A0A3D8YF42_9BACT</name>
<keyword evidence="3" id="KW-1185">Reference proteome</keyword>
<keyword evidence="2" id="KW-0378">Hydrolase</keyword>
<dbReference type="EMBL" id="QNUL01000003">
    <property type="protein sequence ID" value="REA63105.1"/>
    <property type="molecule type" value="Genomic_DNA"/>
</dbReference>
<dbReference type="AlphaFoldDB" id="A0A3D8YF42"/>
<dbReference type="Pfam" id="PF01979">
    <property type="entry name" value="Amidohydro_1"/>
    <property type="match status" value="1"/>
</dbReference>
<protein>
    <submittedName>
        <fullName evidence="2">Amidohydrolase</fullName>
    </submittedName>
</protein>
<dbReference type="InterPro" id="IPR011059">
    <property type="entry name" value="Metal-dep_hydrolase_composite"/>
</dbReference>
<dbReference type="SUPFAM" id="SSF51338">
    <property type="entry name" value="Composite domain of metallo-dependent hydrolases"/>
    <property type="match status" value="1"/>
</dbReference>
<dbReference type="Gene3D" id="3.30.110.90">
    <property type="entry name" value="Amidohydrolase"/>
    <property type="match status" value="1"/>
</dbReference>
<dbReference type="Gene3D" id="2.30.40.10">
    <property type="entry name" value="Urease, subunit C, domain 1"/>
    <property type="match status" value="1"/>
</dbReference>
<dbReference type="PANTHER" id="PTHR43135">
    <property type="entry name" value="ALPHA-D-RIBOSE 1-METHYLPHOSPHONATE 5-TRIPHOSPHATE DIPHOSPHATASE"/>
    <property type="match status" value="1"/>
</dbReference>
<evidence type="ECO:0000313" key="3">
    <source>
        <dbReference type="Proteomes" id="UP000256373"/>
    </source>
</evidence>
<accession>A0A3D8YF42</accession>
<dbReference type="Gene3D" id="3.40.50.10910">
    <property type="entry name" value="Amidohydrolase"/>
    <property type="match status" value="1"/>
</dbReference>
<dbReference type="Proteomes" id="UP000256373">
    <property type="component" value="Unassembled WGS sequence"/>
</dbReference>
<dbReference type="InterPro" id="IPR032466">
    <property type="entry name" value="Metal_Hydrolase"/>
</dbReference>
<dbReference type="OrthoDB" id="9797498at2"/>